<keyword evidence="2" id="KW-1185">Reference proteome</keyword>
<gene>
    <name evidence="1" type="ORF">GCM10023156_66250</name>
</gene>
<comment type="caution">
    <text evidence="1">The sequence shown here is derived from an EMBL/GenBank/DDBJ whole genome shotgun (WGS) entry which is preliminary data.</text>
</comment>
<evidence type="ECO:0000313" key="1">
    <source>
        <dbReference type="EMBL" id="GAA4471530.1"/>
    </source>
</evidence>
<evidence type="ECO:0000313" key="2">
    <source>
        <dbReference type="Proteomes" id="UP001500840"/>
    </source>
</evidence>
<organism evidence="1 2">
    <name type="scientific">Novipirellula rosea</name>
    <dbReference type="NCBI Taxonomy" id="1031540"/>
    <lineage>
        <taxon>Bacteria</taxon>
        <taxon>Pseudomonadati</taxon>
        <taxon>Planctomycetota</taxon>
        <taxon>Planctomycetia</taxon>
        <taxon>Pirellulales</taxon>
        <taxon>Pirellulaceae</taxon>
        <taxon>Novipirellula</taxon>
    </lineage>
</organism>
<dbReference type="EMBL" id="BAABGA010000120">
    <property type="protein sequence ID" value="GAA4471530.1"/>
    <property type="molecule type" value="Genomic_DNA"/>
</dbReference>
<dbReference type="Proteomes" id="UP001500840">
    <property type="component" value="Unassembled WGS sequence"/>
</dbReference>
<protein>
    <submittedName>
        <fullName evidence="1">Uncharacterized protein</fullName>
    </submittedName>
</protein>
<accession>A0ABP8NUS3</accession>
<sequence>MRVPQSNDVNRPVAFEMNQMPWIGDSHCIRITAISDAVNTVNTQGSRKDVRVGTAGEAEA</sequence>
<proteinExistence type="predicted"/>
<name>A0ABP8NUS3_9BACT</name>
<reference evidence="2" key="1">
    <citation type="journal article" date="2019" name="Int. J. Syst. Evol. Microbiol.">
        <title>The Global Catalogue of Microorganisms (GCM) 10K type strain sequencing project: providing services to taxonomists for standard genome sequencing and annotation.</title>
        <authorList>
            <consortium name="The Broad Institute Genomics Platform"/>
            <consortium name="The Broad Institute Genome Sequencing Center for Infectious Disease"/>
            <person name="Wu L."/>
            <person name="Ma J."/>
        </authorList>
    </citation>
    <scope>NUCLEOTIDE SEQUENCE [LARGE SCALE GENOMIC DNA]</scope>
    <source>
        <strain evidence="2">JCM 17759</strain>
    </source>
</reference>